<gene>
    <name evidence="2" type="ORF">K8V91_01165</name>
</gene>
<reference evidence="2" key="1">
    <citation type="journal article" date="2021" name="PeerJ">
        <title>Extensive microbial diversity within the chicken gut microbiome revealed by metagenomics and culture.</title>
        <authorList>
            <person name="Gilroy R."/>
            <person name="Ravi A."/>
            <person name="Getino M."/>
            <person name="Pursley I."/>
            <person name="Horton D.L."/>
            <person name="Alikhan N.F."/>
            <person name="Baker D."/>
            <person name="Gharbi K."/>
            <person name="Hall N."/>
            <person name="Watson M."/>
            <person name="Adriaenssens E.M."/>
            <person name="Foster-Nyarko E."/>
            <person name="Jarju S."/>
            <person name="Secka A."/>
            <person name="Antonio M."/>
            <person name="Oren A."/>
            <person name="Chaudhuri R.R."/>
            <person name="La Ragione R."/>
            <person name="Hildebrand F."/>
            <person name="Pallen M.J."/>
        </authorList>
    </citation>
    <scope>NUCLEOTIDE SEQUENCE</scope>
    <source>
        <strain evidence="2">CHK193-16274</strain>
    </source>
</reference>
<proteinExistence type="predicted"/>
<protein>
    <submittedName>
        <fullName evidence="2">FHA domain-containing protein</fullName>
    </submittedName>
</protein>
<dbReference type="CDD" id="cd00060">
    <property type="entry name" value="FHA"/>
    <property type="match status" value="1"/>
</dbReference>
<dbReference type="Proteomes" id="UP000749320">
    <property type="component" value="Unassembled WGS sequence"/>
</dbReference>
<dbReference type="Pfam" id="PF00498">
    <property type="entry name" value="FHA"/>
    <property type="match status" value="1"/>
</dbReference>
<dbReference type="InterPro" id="IPR000253">
    <property type="entry name" value="FHA_dom"/>
</dbReference>
<evidence type="ECO:0000259" key="1">
    <source>
        <dbReference type="PROSITE" id="PS50006"/>
    </source>
</evidence>
<dbReference type="EMBL" id="DYWV01000040">
    <property type="protein sequence ID" value="HJF39506.1"/>
    <property type="molecule type" value="Genomic_DNA"/>
</dbReference>
<evidence type="ECO:0000313" key="3">
    <source>
        <dbReference type="Proteomes" id="UP000749320"/>
    </source>
</evidence>
<accession>A0A921KIJ0</accession>
<evidence type="ECO:0000313" key="2">
    <source>
        <dbReference type="EMBL" id="HJF39506.1"/>
    </source>
</evidence>
<dbReference type="AlphaFoldDB" id="A0A921KIJ0"/>
<dbReference type="PROSITE" id="PS50006">
    <property type="entry name" value="FHA_DOMAIN"/>
    <property type="match status" value="1"/>
</dbReference>
<sequence length="238" mass="26929">MIKIEEAKYLKMRCNAGHETRPYAKGEKLPKRCPVCNQPYDRRYNRPIYCYQDGSVPKEKENASDEGKNSDSLMEKVDEELPIKKSICTQKNSLRRGRSLVVNDIHSINTERGRKSSIFNEQDTITDVQINDNSDSSTKIGLFNGGDCIAISTEGGYLGRDEQGQEFLKMNPLISRKHAYVKINPNGTIQVRDEGSLNGTYIDNGKGRIKLKPHETVDLKIGDTIWLANHILAIEEIK</sequence>
<reference evidence="2" key="2">
    <citation type="submission" date="2021-09" db="EMBL/GenBank/DDBJ databases">
        <authorList>
            <person name="Gilroy R."/>
        </authorList>
    </citation>
    <scope>NUCLEOTIDE SEQUENCE</scope>
    <source>
        <strain evidence="2">CHK193-16274</strain>
    </source>
</reference>
<dbReference type="Gene3D" id="2.60.200.20">
    <property type="match status" value="1"/>
</dbReference>
<dbReference type="SUPFAM" id="SSF49879">
    <property type="entry name" value="SMAD/FHA domain"/>
    <property type="match status" value="1"/>
</dbReference>
<feature type="domain" description="FHA" evidence="1">
    <location>
        <begin position="156"/>
        <end position="207"/>
    </location>
</feature>
<dbReference type="InterPro" id="IPR008984">
    <property type="entry name" value="SMAD_FHA_dom_sf"/>
</dbReference>
<name>A0A921KIJ0_9FIRM</name>
<organism evidence="2 3">
    <name type="scientific">Thomasclavelia spiroformis</name>
    <dbReference type="NCBI Taxonomy" id="29348"/>
    <lineage>
        <taxon>Bacteria</taxon>
        <taxon>Bacillati</taxon>
        <taxon>Bacillota</taxon>
        <taxon>Erysipelotrichia</taxon>
        <taxon>Erysipelotrichales</taxon>
        <taxon>Coprobacillaceae</taxon>
        <taxon>Thomasclavelia</taxon>
    </lineage>
</organism>
<comment type="caution">
    <text evidence="2">The sequence shown here is derived from an EMBL/GenBank/DDBJ whole genome shotgun (WGS) entry which is preliminary data.</text>
</comment>